<dbReference type="Proteomes" id="UP000283426">
    <property type="component" value="Unassembled WGS sequence"/>
</dbReference>
<dbReference type="Gene3D" id="2.60.40.10">
    <property type="entry name" value="Immunoglobulins"/>
    <property type="match status" value="1"/>
</dbReference>
<evidence type="ECO:0000313" key="5">
    <source>
        <dbReference type="Proteomes" id="UP000283426"/>
    </source>
</evidence>
<gene>
    <name evidence="3" type="ORF">DWW24_16155</name>
    <name evidence="2" type="ORF">DWW57_10785</name>
    <name evidence="4" type="ORF">DXA53_00030</name>
    <name evidence="1" type="ORF">L0P03_00035</name>
</gene>
<protein>
    <submittedName>
        <fullName evidence="2">DUF1573 domain-containing protein</fullName>
    </submittedName>
</protein>
<dbReference type="EMBL" id="QRYW01000039">
    <property type="protein sequence ID" value="RGV20585.1"/>
    <property type="molecule type" value="Genomic_DNA"/>
</dbReference>
<dbReference type="PANTHER" id="PTHR37833">
    <property type="entry name" value="LIPOPROTEIN-RELATED"/>
    <property type="match status" value="1"/>
</dbReference>
<name>A0A1Y3ZTJ7_9BACT</name>
<evidence type="ECO:0000313" key="7">
    <source>
        <dbReference type="Proteomes" id="UP000284434"/>
    </source>
</evidence>
<dbReference type="InterPro" id="IPR011467">
    <property type="entry name" value="DUF1573"/>
</dbReference>
<dbReference type="Proteomes" id="UP000284243">
    <property type="component" value="Unassembled WGS sequence"/>
</dbReference>
<dbReference type="InterPro" id="IPR013783">
    <property type="entry name" value="Ig-like_fold"/>
</dbReference>
<evidence type="ECO:0000313" key="3">
    <source>
        <dbReference type="EMBL" id="RGV20585.1"/>
    </source>
</evidence>
<dbReference type="Pfam" id="PF07610">
    <property type="entry name" value="DUF1573"/>
    <property type="match status" value="1"/>
</dbReference>
<evidence type="ECO:0000313" key="4">
    <source>
        <dbReference type="EMBL" id="RGY09729.1"/>
    </source>
</evidence>
<dbReference type="EMBL" id="QRYC01000013">
    <property type="protein sequence ID" value="RGU55983.1"/>
    <property type="molecule type" value="Genomic_DNA"/>
</dbReference>
<dbReference type="Proteomes" id="UP001199750">
    <property type="component" value="Unassembled WGS sequence"/>
</dbReference>
<evidence type="ECO:0000313" key="2">
    <source>
        <dbReference type="EMBL" id="RGU55983.1"/>
    </source>
</evidence>
<dbReference type="AlphaFoldDB" id="A0A1Y3ZTJ7"/>
<comment type="caution">
    <text evidence="2">The sequence shown here is derived from an EMBL/GenBank/DDBJ whole genome shotgun (WGS) entry which is preliminary data.</text>
</comment>
<reference evidence="1" key="2">
    <citation type="submission" date="2022-01" db="EMBL/GenBank/DDBJ databases">
        <title>Collection of gut derived symbiotic bacterial strains cultured from healthy donors.</title>
        <authorList>
            <person name="Lin H."/>
            <person name="Kohout C."/>
            <person name="Waligurski E."/>
            <person name="Pamer E.G."/>
        </authorList>
    </citation>
    <scope>NUCLEOTIDE SEQUENCE</scope>
    <source>
        <strain evidence="1">DFI.1.149</strain>
    </source>
</reference>
<dbReference type="Proteomes" id="UP000284434">
    <property type="component" value="Unassembled WGS sequence"/>
</dbReference>
<sequence length="139" mass="15604">MKKFNILLFITVIILLLLSGWSIFHQPGYSSEDQFVTPTNIHFEKDTLSLGSVKYGTEQKAVFRFTNTGTAPLLIYNVVPSCDCTAVKWKKRPIKPGESGEIQTVYSPNSLGMFIKNIEVRCNVAGHKINLKIRGNVIE</sequence>
<dbReference type="EMBL" id="QSCO01000001">
    <property type="protein sequence ID" value="RGY09729.1"/>
    <property type="molecule type" value="Genomic_DNA"/>
</dbReference>
<proteinExistence type="predicted"/>
<evidence type="ECO:0000313" key="6">
    <source>
        <dbReference type="Proteomes" id="UP000284243"/>
    </source>
</evidence>
<dbReference type="RefSeq" id="WP_022159589.1">
    <property type="nucleotide sequence ID" value="NZ_BAABYK010000001.1"/>
</dbReference>
<dbReference type="PANTHER" id="PTHR37833:SF1">
    <property type="entry name" value="SIGNAL PEPTIDE PROTEIN"/>
    <property type="match status" value="1"/>
</dbReference>
<accession>A0A1Y3ZTJ7</accession>
<organism evidence="2 6">
    <name type="scientific">Odoribacter splanchnicus</name>
    <dbReference type="NCBI Taxonomy" id="28118"/>
    <lineage>
        <taxon>Bacteria</taxon>
        <taxon>Pseudomonadati</taxon>
        <taxon>Bacteroidota</taxon>
        <taxon>Bacteroidia</taxon>
        <taxon>Bacteroidales</taxon>
        <taxon>Odoribacteraceae</taxon>
        <taxon>Odoribacter</taxon>
    </lineage>
</organism>
<reference evidence="5 6" key="1">
    <citation type="submission" date="2018-08" db="EMBL/GenBank/DDBJ databases">
        <title>A genome reference for cultivated species of the human gut microbiota.</title>
        <authorList>
            <person name="Zou Y."/>
            <person name="Xue W."/>
            <person name="Luo G."/>
        </authorList>
    </citation>
    <scope>NUCLEOTIDE SEQUENCE [LARGE SCALE GENOMIC DNA]</scope>
    <source>
        <strain evidence="3 5">AF14-6AC</strain>
        <strain evidence="2 6">AF16-14</strain>
        <strain evidence="4 7">OF03-11</strain>
    </source>
</reference>
<evidence type="ECO:0000313" key="1">
    <source>
        <dbReference type="EMBL" id="MCG4958247.1"/>
    </source>
</evidence>
<dbReference type="EMBL" id="JAKNDN010000001">
    <property type="protein sequence ID" value="MCG4958247.1"/>
    <property type="molecule type" value="Genomic_DNA"/>
</dbReference>